<gene>
    <name evidence="1" type="ORF">OF850_10045</name>
</gene>
<reference evidence="1 2" key="1">
    <citation type="submission" date="2022-10" db="EMBL/GenBank/DDBJ databases">
        <title>Roseococcus glaciei nov., sp. nov., isolated from glacier.</title>
        <authorList>
            <person name="Liu Q."/>
            <person name="Xin Y.-H."/>
        </authorList>
    </citation>
    <scope>NUCLEOTIDE SEQUENCE [LARGE SCALE GENOMIC DNA]</scope>
    <source>
        <strain evidence="1 2">MDT2-1-1</strain>
    </source>
</reference>
<dbReference type="EMBL" id="JAPFQI010000006">
    <property type="protein sequence ID" value="MCW8085967.1"/>
    <property type="molecule type" value="Genomic_DNA"/>
</dbReference>
<dbReference type="InterPro" id="IPR021233">
    <property type="entry name" value="DUF2783"/>
</dbReference>
<protein>
    <submittedName>
        <fullName evidence="1">DUF2783 domain-containing protein</fullName>
    </submittedName>
</protein>
<sequence>MRLRREPNIADPDALYAALMEAHRGLDEEASRRLDAKLVLLLANHIGDEAVLREALHLARGTIPGQDKAPATD</sequence>
<dbReference type="Pfam" id="PF10932">
    <property type="entry name" value="DUF2783"/>
    <property type="match status" value="1"/>
</dbReference>
<organism evidence="1 2">
    <name type="scientific">Sabulicella glaciei</name>
    <dbReference type="NCBI Taxonomy" id="2984948"/>
    <lineage>
        <taxon>Bacteria</taxon>
        <taxon>Pseudomonadati</taxon>
        <taxon>Pseudomonadota</taxon>
        <taxon>Alphaproteobacteria</taxon>
        <taxon>Acetobacterales</taxon>
        <taxon>Acetobacteraceae</taxon>
        <taxon>Sabulicella</taxon>
    </lineage>
</organism>
<keyword evidence="2" id="KW-1185">Reference proteome</keyword>
<comment type="caution">
    <text evidence="1">The sequence shown here is derived from an EMBL/GenBank/DDBJ whole genome shotgun (WGS) entry which is preliminary data.</text>
</comment>
<dbReference type="Proteomes" id="UP001526430">
    <property type="component" value="Unassembled WGS sequence"/>
</dbReference>
<proteinExistence type="predicted"/>
<evidence type="ECO:0000313" key="1">
    <source>
        <dbReference type="EMBL" id="MCW8085967.1"/>
    </source>
</evidence>
<accession>A0ABT3NUY7</accession>
<name>A0ABT3NUY7_9PROT</name>
<evidence type="ECO:0000313" key="2">
    <source>
        <dbReference type="Proteomes" id="UP001526430"/>
    </source>
</evidence>
<dbReference type="RefSeq" id="WP_301589930.1">
    <property type="nucleotide sequence ID" value="NZ_JAPFQI010000006.1"/>
</dbReference>